<evidence type="ECO:0008006" key="4">
    <source>
        <dbReference type="Google" id="ProtNLM"/>
    </source>
</evidence>
<dbReference type="EMBL" id="JAYKXP010000028">
    <property type="protein sequence ID" value="KAK7043707.1"/>
    <property type="molecule type" value="Genomic_DNA"/>
</dbReference>
<protein>
    <recommendedName>
        <fullName evidence="4">Metallo-beta-lactamase domain-containing protein</fullName>
    </recommendedName>
</protein>
<dbReference type="PANTHER" id="PTHR46018:SF2">
    <property type="entry name" value="ZINC PHOSPHODIESTERASE ELAC PROTEIN 1"/>
    <property type="match status" value="1"/>
</dbReference>
<gene>
    <name evidence="2" type="ORF">VNI00_008319</name>
</gene>
<organism evidence="2 3">
    <name type="scientific">Paramarasmius palmivorus</name>
    <dbReference type="NCBI Taxonomy" id="297713"/>
    <lineage>
        <taxon>Eukaryota</taxon>
        <taxon>Fungi</taxon>
        <taxon>Dikarya</taxon>
        <taxon>Basidiomycota</taxon>
        <taxon>Agaricomycotina</taxon>
        <taxon>Agaricomycetes</taxon>
        <taxon>Agaricomycetidae</taxon>
        <taxon>Agaricales</taxon>
        <taxon>Marasmiineae</taxon>
        <taxon>Marasmiaceae</taxon>
        <taxon>Paramarasmius</taxon>
    </lineage>
</organism>
<dbReference type="GO" id="GO:0042781">
    <property type="term" value="F:3'-tRNA processing endoribonuclease activity"/>
    <property type="evidence" value="ECO:0007669"/>
    <property type="project" value="TreeGrafter"/>
</dbReference>
<feature type="region of interest" description="Disordered" evidence="1">
    <location>
        <begin position="274"/>
        <end position="394"/>
    </location>
</feature>
<keyword evidence="3" id="KW-1185">Reference proteome</keyword>
<dbReference type="SUPFAM" id="SSF56281">
    <property type="entry name" value="Metallo-hydrolase/oxidoreductase"/>
    <property type="match status" value="1"/>
</dbReference>
<evidence type="ECO:0000313" key="2">
    <source>
        <dbReference type="EMBL" id="KAK7043707.1"/>
    </source>
</evidence>
<dbReference type="AlphaFoldDB" id="A0AAW0CYQ7"/>
<evidence type="ECO:0000313" key="3">
    <source>
        <dbReference type="Proteomes" id="UP001383192"/>
    </source>
</evidence>
<name>A0AAW0CYQ7_9AGAR</name>
<proteinExistence type="predicted"/>
<reference evidence="2 3" key="1">
    <citation type="submission" date="2024-01" db="EMBL/GenBank/DDBJ databases">
        <title>A draft genome for a cacao thread blight-causing isolate of Paramarasmius palmivorus.</title>
        <authorList>
            <person name="Baruah I.K."/>
            <person name="Bukari Y."/>
            <person name="Amoako-Attah I."/>
            <person name="Meinhardt L.W."/>
            <person name="Bailey B.A."/>
            <person name="Cohen S.P."/>
        </authorList>
    </citation>
    <scope>NUCLEOTIDE SEQUENCE [LARGE SCALE GENOMIC DNA]</scope>
    <source>
        <strain evidence="2 3">GH-12</strain>
    </source>
</reference>
<comment type="caution">
    <text evidence="2">The sequence shown here is derived from an EMBL/GenBank/DDBJ whole genome shotgun (WGS) entry which is preliminary data.</text>
</comment>
<dbReference type="Proteomes" id="UP001383192">
    <property type="component" value="Unassembled WGS sequence"/>
</dbReference>
<sequence>MHADHVMGIIPMLRNVLFAPSTDPQSSSSTTKAPSIEIYGPAGIRHFVRSILKMTLTRTADNYVVHELLTPEDEPTLCDPAELLHSNEIPGRDILCSSEDGFWRDITQVKGKFCDVAVDAGPILHRDPCLGYVFRESAPLSRKLVFLGDTYDASPIIPLCLDPSPSLVVHEATEAHIPQEIDPKSKRTLETVKEKAFARGHSIPEQAGAFAKAVGAQQLVLNHIGSRFPYPSPTDTKGIRANVLKEMERQATDAWGMGNARMAYDYMRVTIPTPNEHRDVEDSPPHWTGSEDHPTTSNTHYGSGYGRQSEPGAPESPTHPRRARGGYRHHHYRGGRGHGGHGGHDPTRRPYSTTAATEQNPDGSADRSGSRRGGRYASGAEDRGRNGNSRKRRR</sequence>
<feature type="compositionally biased region" description="Basic residues" evidence="1">
    <location>
        <begin position="319"/>
        <end position="341"/>
    </location>
</feature>
<dbReference type="InterPro" id="IPR036866">
    <property type="entry name" value="RibonucZ/Hydroxyglut_hydro"/>
</dbReference>
<dbReference type="GO" id="GO:0005634">
    <property type="term" value="C:nucleus"/>
    <property type="evidence" value="ECO:0007669"/>
    <property type="project" value="TreeGrafter"/>
</dbReference>
<dbReference type="Gene3D" id="3.60.15.10">
    <property type="entry name" value="Ribonuclease Z/Hydroxyacylglutathione hydrolase-like"/>
    <property type="match status" value="1"/>
</dbReference>
<dbReference type="PANTHER" id="PTHR46018">
    <property type="entry name" value="ZINC PHOSPHODIESTERASE ELAC PROTEIN 1"/>
    <property type="match status" value="1"/>
</dbReference>
<evidence type="ECO:0000256" key="1">
    <source>
        <dbReference type="SAM" id="MobiDB-lite"/>
    </source>
</evidence>
<accession>A0AAW0CYQ7</accession>
<feature type="compositionally biased region" description="Polar residues" evidence="1">
    <location>
        <begin position="350"/>
        <end position="361"/>
    </location>
</feature>
<feature type="compositionally biased region" description="Basic and acidic residues" evidence="1">
    <location>
        <begin position="275"/>
        <end position="294"/>
    </location>
</feature>